<accession>A0A2S4Q048</accession>
<evidence type="ECO:0000313" key="1">
    <source>
        <dbReference type="EMBL" id="POS87664.1"/>
    </source>
</evidence>
<dbReference type="AlphaFoldDB" id="A0A2S4Q048"/>
<comment type="caution">
    <text evidence="1">The sequence shown here is derived from an EMBL/GenBank/DDBJ whole genome shotgun (WGS) entry which is preliminary data.</text>
</comment>
<keyword evidence="2" id="KW-1185">Reference proteome</keyword>
<proteinExistence type="predicted"/>
<evidence type="ECO:0000313" key="2">
    <source>
        <dbReference type="Proteomes" id="UP000237438"/>
    </source>
</evidence>
<dbReference type="Proteomes" id="UP000237438">
    <property type="component" value="Unassembled WGS sequence"/>
</dbReference>
<name>A0A2S4Q048_9PEZI</name>
<protein>
    <submittedName>
        <fullName evidence="1">Uncharacterized protein</fullName>
    </submittedName>
</protein>
<sequence>MVSAKKHVPIVKKRMHEALQSSSV</sequence>
<organism evidence="1 2">
    <name type="scientific">Erysiphe pulchra</name>
    <dbReference type="NCBI Taxonomy" id="225359"/>
    <lineage>
        <taxon>Eukaryota</taxon>
        <taxon>Fungi</taxon>
        <taxon>Dikarya</taxon>
        <taxon>Ascomycota</taxon>
        <taxon>Pezizomycotina</taxon>
        <taxon>Leotiomycetes</taxon>
        <taxon>Erysiphales</taxon>
        <taxon>Erysiphaceae</taxon>
        <taxon>Erysiphe</taxon>
    </lineage>
</organism>
<dbReference type="EMBL" id="PEDP01000088">
    <property type="protein sequence ID" value="POS87664.1"/>
    <property type="molecule type" value="Genomic_DNA"/>
</dbReference>
<gene>
    <name evidence="1" type="ORF">EPUL_002911</name>
</gene>
<feature type="non-terminal residue" evidence="1">
    <location>
        <position position="24"/>
    </location>
</feature>
<reference evidence="1 2" key="1">
    <citation type="submission" date="2017-10" db="EMBL/GenBank/DDBJ databases">
        <title>Development of genomic resources for the powdery mildew, Erysiphe pulchra.</title>
        <authorList>
            <person name="Wadl P.A."/>
            <person name="Mack B.M."/>
            <person name="Moore G."/>
            <person name="Beltz S.B."/>
        </authorList>
    </citation>
    <scope>NUCLEOTIDE SEQUENCE [LARGE SCALE GENOMIC DNA]</scope>
    <source>
        <strain evidence="1">Cflorida</strain>
    </source>
</reference>